<evidence type="ECO:0000256" key="4">
    <source>
        <dbReference type="ARBA" id="ARBA00023004"/>
    </source>
</evidence>
<protein>
    <submittedName>
        <fullName evidence="6">Uncharacterized protein</fullName>
    </submittedName>
</protein>
<gene>
    <name evidence="6" type="ORF">SNE40_023469</name>
</gene>
<keyword evidence="4 5" id="KW-0408">Iron</keyword>
<feature type="binding site" evidence="5">
    <location>
        <position position="262"/>
    </location>
    <ligand>
        <name>Fe cation</name>
        <dbReference type="ChEBI" id="CHEBI:24875"/>
        <note>catalytic</note>
    </ligand>
</feature>
<dbReference type="PANTHER" id="PTHR10543">
    <property type="entry name" value="BETA-CAROTENE DIOXYGENASE"/>
    <property type="match status" value="1"/>
</dbReference>
<comment type="caution">
    <text evidence="6">The sequence shown here is derived from an EMBL/GenBank/DDBJ whole genome shotgun (WGS) entry which is preliminary data.</text>
</comment>
<feature type="binding site" evidence="5">
    <location>
        <position position="327"/>
    </location>
    <ligand>
        <name>Fe cation</name>
        <dbReference type="ChEBI" id="CHEBI:24875"/>
        <note>catalytic</note>
    </ligand>
</feature>
<evidence type="ECO:0000256" key="5">
    <source>
        <dbReference type="PIRSR" id="PIRSR604294-1"/>
    </source>
</evidence>
<sequence>MVKINALKLLGILCGSCLWTFCIGEDYGFQLLFTSINDELEDAEIRFERKLPVWLKGTLVRNGFGRFEMGERHFMHSFDAFAKLSSWRFNGNKTAYFSTKFIQSSFYNESVATNDIAPYLLFEGVLPPFGSYDKLKALVRGIDNMNVNVYKFFNEKENISEYVALNDFWKIYQISPRDLSTRAAIVPQVGEYLLGGQLGFLDLLSSAHPLPEPGTNNHITFLSSVSLLPFWSSNAINLIRIKSAHDREVIARWDVDRVPYMHSFSVTENYAILFASPFYVNVVRMLQKAEPFECLDWYPDHKTTVYIVNLKTGELKTMTTVNVFTMHHVNAYERKGKIIVDLSAYPSPEFVKSLQMKILFDPAKRNAFDAHALLKRFRINLEKNKINYVDREPKTKIPYTVNLDMPTINENYRARRYCFVYGIVLKKDNINLSHISIVKRDMCRKGRDKALFMKYHYPSEAWFVPNPRQKSEDDGVLLVPILDGVRQKSYLAIINPKTMKIINRSYLPIVVPFSLHGRFFDEII</sequence>
<dbReference type="Pfam" id="PF03055">
    <property type="entry name" value="RPE65"/>
    <property type="match status" value="1"/>
</dbReference>
<accession>A0AAN8G795</accession>
<evidence type="ECO:0000256" key="2">
    <source>
        <dbReference type="ARBA" id="ARBA00022723"/>
    </source>
</evidence>
<dbReference type="GO" id="GO:0046872">
    <property type="term" value="F:metal ion binding"/>
    <property type="evidence" value="ECO:0007669"/>
    <property type="project" value="UniProtKB-KW"/>
</dbReference>
<dbReference type="GO" id="GO:0042574">
    <property type="term" value="P:retinal metabolic process"/>
    <property type="evidence" value="ECO:0007669"/>
    <property type="project" value="TreeGrafter"/>
</dbReference>
<dbReference type="InterPro" id="IPR004294">
    <property type="entry name" value="Carotenoid_Oase"/>
</dbReference>
<comment type="similarity">
    <text evidence="1">Belongs to the carotenoid oxygenase family.</text>
</comment>
<dbReference type="AlphaFoldDB" id="A0AAN8G795"/>
<organism evidence="6 7">
    <name type="scientific">Patella caerulea</name>
    <name type="common">Rayed Mediterranean limpet</name>
    <dbReference type="NCBI Taxonomy" id="87958"/>
    <lineage>
        <taxon>Eukaryota</taxon>
        <taxon>Metazoa</taxon>
        <taxon>Spiralia</taxon>
        <taxon>Lophotrochozoa</taxon>
        <taxon>Mollusca</taxon>
        <taxon>Gastropoda</taxon>
        <taxon>Patellogastropoda</taxon>
        <taxon>Patelloidea</taxon>
        <taxon>Patellidae</taxon>
        <taxon>Patella</taxon>
    </lineage>
</organism>
<keyword evidence="3" id="KW-0560">Oxidoreductase</keyword>
<name>A0AAN8G795_PATCE</name>
<evidence type="ECO:0000313" key="7">
    <source>
        <dbReference type="Proteomes" id="UP001347796"/>
    </source>
</evidence>
<evidence type="ECO:0000313" key="6">
    <source>
        <dbReference type="EMBL" id="KAK6166858.1"/>
    </source>
</evidence>
<comment type="cofactor">
    <cofactor evidence="5">
        <name>Fe(2+)</name>
        <dbReference type="ChEBI" id="CHEBI:29033"/>
    </cofactor>
    <text evidence="5">Binds 1 Fe(2+) ion per subunit.</text>
</comment>
<dbReference type="GO" id="GO:0003834">
    <property type="term" value="F:beta-carotene 15,15'-dioxygenase activity"/>
    <property type="evidence" value="ECO:0007669"/>
    <property type="project" value="TreeGrafter"/>
</dbReference>
<evidence type="ECO:0000256" key="3">
    <source>
        <dbReference type="ARBA" id="ARBA00023002"/>
    </source>
</evidence>
<keyword evidence="7" id="KW-1185">Reference proteome</keyword>
<feature type="binding site" evidence="5">
    <location>
        <position position="516"/>
    </location>
    <ligand>
        <name>Fe cation</name>
        <dbReference type="ChEBI" id="CHEBI:24875"/>
        <note>catalytic</note>
    </ligand>
</feature>
<dbReference type="PANTHER" id="PTHR10543:SF24">
    <property type="entry name" value="CAROTENOID ISOMEROOXYGENASE"/>
    <property type="match status" value="1"/>
</dbReference>
<feature type="binding site" evidence="5">
    <location>
        <position position="208"/>
    </location>
    <ligand>
        <name>Fe cation</name>
        <dbReference type="ChEBI" id="CHEBI:24875"/>
        <note>catalytic</note>
    </ligand>
</feature>
<evidence type="ECO:0000256" key="1">
    <source>
        <dbReference type="ARBA" id="ARBA00006787"/>
    </source>
</evidence>
<dbReference type="Proteomes" id="UP001347796">
    <property type="component" value="Unassembled WGS sequence"/>
</dbReference>
<proteinExistence type="inferred from homology"/>
<keyword evidence="2 5" id="KW-0479">Metal-binding</keyword>
<dbReference type="GO" id="GO:0016121">
    <property type="term" value="P:carotene catabolic process"/>
    <property type="evidence" value="ECO:0007669"/>
    <property type="project" value="TreeGrafter"/>
</dbReference>
<dbReference type="EMBL" id="JAZGQO010000021">
    <property type="protein sequence ID" value="KAK6166858.1"/>
    <property type="molecule type" value="Genomic_DNA"/>
</dbReference>
<dbReference type="GO" id="GO:0010436">
    <property type="term" value="F:carotenoid dioxygenase activity"/>
    <property type="evidence" value="ECO:0007669"/>
    <property type="project" value="TreeGrafter"/>
</dbReference>
<reference evidence="6 7" key="1">
    <citation type="submission" date="2024-01" db="EMBL/GenBank/DDBJ databases">
        <title>The genome of the rayed Mediterranean limpet Patella caerulea (Linnaeus, 1758).</title>
        <authorList>
            <person name="Anh-Thu Weber A."/>
            <person name="Halstead-Nussloch G."/>
        </authorList>
    </citation>
    <scope>NUCLEOTIDE SEQUENCE [LARGE SCALE GENOMIC DNA]</scope>
    <source>
        <strain evidence="6">AATW-2023a</strain>
        <tissue evidence="6">Whole specimen</tissue>
    </source>
</reference>